<evidence type="ECO:0000256" key="1">
    <source>
        <dbReference type="SAM" id="Phobius"/>
    </source>
</evidence>
<accession>A2T2J7</accession>
<evidence type="ECO:0000313" key="2">
    <source>
        <dbReference type="EMBL" id="ABG23235.1"/>
    </source>
</evidence>
<keyword evidence="1" id="KW-0812">Transmembrane</keyword>
<keyword evidence="1" id="KW-1133">Transmembrane helix</keyword>
<feature type="transmembrane region" description="Helical" evidence="1">
    <location>
        <begin position="15"/>
        <end position="37"/>
    </location>
</feature>
<reference evidence="2" key="1">
    <citation type="submission" date="2006-05" db="EMBL/GenBank/DDBJ databases">
        <title>Structural characteristics of full-length genes from the downy mildew oomycete Hyaloperonospora parasitica.</title>
        <authorList>
            <person name="Casimiro S."/>
            <person name="Tenreiro R."/>
            <person name="Monteiro A.A."/>
        </authorList>
    </citation>
    <scope>NUCLEOTIDE SEQUENCE</scope>
    <source>
        <strain evidence="2">P501</strain>
    </source>
</reference>
<dbReference type="EMBL" id="DQ642026">
    <property type="protein sequence ID" value="ABG23235.1"/>
    <property type="molecule type" value="Genomic_DNA"/>
</dbReference>
<feature type="transmembrane region" description="Helical" evidence="1">
    <location>
        <begin position="49"/>
        <end position="67"/>
    </location>
</feature>
<name>A2T2J7_9STRA</name>
<protein>
    <submittedName>
        <fullName evidence="2">Putative membrane protein</fullName>
    </submittedName>
</protein>
<organism evidence="2">
    <name type="scientific">Hyaloperonospora parasitica</name>
    <dbReference type="NCBI Taxonomy" id="123356"/>
    <lineage>
        <taxon>Eukaryota</taxon>
        <taxon>Sar</taxon>
        <taxon>Stramenopiles</taxon>
        <taxon>Oomycota</taxon>
        <taxon>Peronosporomycetes</taxon>
        <taxon>Peronosporales</taxon>
        <taxon>Peronosporaceae</taxon>
        <taxon>Hyaloperonospora</taxon>
    </lineage>
</organism>
<proteinExistence type="predicted"/>
<dbReference type="AlphaFoldDB" id="A2T2J7"/>
<sequence>MSLVVDVSSSTDLCGSVAVLAFCQLCAVGSCWLHFCAAQVAHCCRKREVLRCCLHVVAVVSFSWLVLRSGSR</sequence>
<keyword evidence="1" id="KW-0472">Membrane</keyword>